<reference evidence="1 2" key="1">
    <citation type="journal article" date="2023" name="Proc. Natl. Acad. Sci. U.S.A.">
        <title>A global phylogenomic analysis of the shiitake genus Lentinula.</title>
        <authorList>
            <person name="Sierra-Patev S."/>
            <person name="Min B."/>
            <person name="Naranjo-Ortiz M."/>
            <person name="Looney B."/>
            <person name="Konkel Z."/>
            <person name="Slot J.C."/>
            <person name="Sakamoto Y."/>
            <person name="Steenwyk J.L."/>
            <person name="Rokas A."/>
            <person name="Carro J."/>
            <person name="Camarero S."/>
            <person name="Ferreira P."/>
            <person name="Molpeceres G."/>
            <person name="Ruiz-Duenas F.J."/>
            <person name="Serrano A."/>
            <person name="Henrissat B."/>
            <person name="Drula E."/>
            <person name="Hughes K.W."/>
            <person name="Mata J.L."/>
            <person name="Ishikawa N.K."/>
            <person name="Vargas-Isla R."/>
            <person name="Ushijima S."/>
            <person name="Smith C.A."/>
            <person name="Donoghue J."/>
            <person name="Ahrendt S."/>
            <person name="Andreopoulos W."/>
            <person name="He G."/>
            <person name="LaButti K."/>
            <person name="Lipzen A."/>
            <person name="Ng V."/>
            <person name="Riley R."/>
            <person name="Sandor L."/>
            <person name="Barry K."/>
            <person name="Martinez A.T."/>
            <person name="Xiao Y."/>
            <person name="Gibbons J.G."/>
            <person name="Terashima K."/>
            <person name="Grigoriev I.V."/>
            <person name="Hibbett D."/>
        </authorList>
    </citation>
    <scope>NUCLEOTIDE SEQUENCE [LARGE SCALE GENOMIC DNA]</scope>
    <source>
        <strain evidence="1 2">TFB7810</strain>
    </source>
</reference>
<dbReference type="AlphaFoldDB" id="A0A9W8P825"/>
<evidence type="ECO:0000313" key="2">
    <source>
        <dbReference type="Proteomes" id="UP001142393"/>
    </source>
</evidence>
<evidence type="ECO:0000313" key="1">
    <source>
        <dbReference type="EMBL" id="KAJ3748838.1"/>
    </source>
</evidence>
<name>A0A9W8P825_9AGAR</name>
<proteinExistence type="predicted"/>
<dbReference type="EMBL" id="JANVFU010000002">
    <property type="protein sequence ID" value="KAJ3748838.1"/>
    <property type="molecule type" value="Genomic_DNA"/>
</dbReference>
<comment type="caution">
    <text evidence="1">The sequence shown here is derived from an EMBL/GenBank/DDBJ whole genome shotgun (WGS) entry which is preliminary data.</text>
</comment>
<organism evidence="1 2">
    <name type="scientific">Lentinula detonsa</name>
    <dbReference type="NCBI Taxonomy" id="2804962"/>
    <lineage>
        <taxon>Eukaryota</taxon>
        <taxon>Fungi</taxon>
        <taxon>Dikarya</taxon>
        <taxon>Basidiomycota</taxon>
        <taxon>Agaricomycotina</taxon>
        <taxon>Agaricomycetes</taxon>
        <taxon>Agaricomycetidae</taxon>
        <taxon>Agaricales</taxon>
        <taxon>Marasmiineae</taxon>
        <taxon>Omphalotaceae</taxon>
        <taxon>Lentinula</taxon>
    </lineage>
</organism>
<sequence>MSLSGTTISLERDKTVIATITTTAETIVDGLLPYSPGLLLLLIDRFTGKSLPCDDPNEPQLPVCTLEELCPGLDRADMPEHLRDRKQFAKLGQWTDQSGRFVVGLAYTGGSENPWQPRKYIAHHLVAYMMIHGQANYPNDNEWTISTKIFIAGPESDSRKHYFTREKTMLGMRQSQDVYSSMFELNTDTFFNKLKWYNWVQQLSEASVICTIDWKHTEVRKPDVSGIKHVLEVTELMLLVCKHLDLRSIEALRQTCKYFRDMQPLASVGCTRMQQALYRAFSLGAQRPEIQTNQIIEDFNSLLLAGGSIIGGSTALHVLCSGDWLPADLDIVVREMHQDAMEAFLTEKVGFVLNNERTRNAESFYPGSNSGDHGDNNDNIRFTYRRFDNPVEGQPGVDLCVIHPWSIAAPADFVLTYHSTVVMNFWTGRSIHCLWPELTVHGRLIQNEYTPTPKVENALQKYTERGFFDIHDPRPATIRGRAMRGGPRKIRYLQDDYACAKGRRLTIDMIPGPTWRQELAIV</sequence>
<dbReference type="CDD" id="cd09917">
    <property type="entry name" value="F-box_SF"/>
    <property type="match status" value="1"/>
</dbReference>
<keyword evidence="2" id="KW-1185">Reference proteome</keyword>
<accession>A0A9W8P825</accession>
<dbReference type="Proteomes" id="UP001142393">
    <property type="component" value="Unassembled WGS sequence"/>
</dbReference>
<protein>
    <submittedName>
        <fullName evidence="1">Uncharacterized protein</fullName>
    </submittedName>
</protein>
<gene>
    <name evidence="1" type="ORF">DFH05DRAFT_1474428</name>
</gene>